<dbReference type="EMBL" id="JABSTQ010010440">
    <property type="protein sequence ID" value="KAG0421000.1"/>
    <property type="molecule type" value="Genomic_DNA"/>
</dbReference>
<accession>A0AC60PL12</accession>
<organism evidence="1 2">
    <name type="scientific">Ixodes persulcatus</name>
    <name type="common">Taiga tick</name>
    <dbReference type="NCBI Taxonomy" id="34615"/>
    <lineage>
        <taxon>Eukaryota</taxon>
        <taxon>Metazoa</taxon>
        <taxon>Ecdysozoa</taxon>
        <taxon>Arthropoda</taxon>
        <taxon>Chelicerata</taxon>
        <taxon>Arachnida</taxon>
        <taxon>Acari</taxon>
        <taxon>Parasitiformes</taxon>
        <taxon>Ixodida</taxon>
        <taxon>Ixodoidea</taxon>
        <taxon>Ixodidae</taxon>
        <taxon>Ixodinae</taxon>
        <taxon>Ixodes</taxon>
    </lineage>
</organism>
<protein>
    <submittedName>
        <fullName evidence="1">Uncharacterized protein</fullName>
    </submittedName>
</protein>
<evidence type="ECO:0000313" key="2">
    <source>
        <dbReference type="Proteomes" id="UP000805193"/>
    </source>
</evidence>
<proteinExistence type="predicted"/>
<name>A0AC60PL12_IXOPE</name>
<sequence>MISIQTARFKGNNHKIIIIIIINKRVACSQLRMQDHKVIRCEGDLRDVARTMVSEAPFRSPATAHGQRNEPKARSKFEGDRGLKVHQFGLVVAPEDPWLGCPPDGIFRYYSPNLH</sequence>
<reference evidence="1 2" key="1">
    <citation type="journal article" date="2020" name="Cell">
        <title>Large-Scale Comparative Analyses of Tick Genomes Elucidate Their Genetic Diversity and Vector Capacities.</title>
        <authorList>
            <consortium name="Tick Genome and Microbiome Consortium (TIGMIC)"/>
            <person name="Jia N."/>
            <person name="Wang J."/>
            <person name="Shi W."/>
            <person name="Du L."/>
            <person name="Sun Y."/>
            <person name="Zhan W."/>
            <person name="Jiang J.F."/>
            <person name="Wang Q."/>
            <person name="Zhang B."/>
            <person name="Ji P."/>
            <person name="Bell-Sakyi L."/>
            <person name="Cui X.M."/>
            <person name="Yuan T.T."/>
            <person name="Jiang B.G."/>
            <person name="Yang W.F."/>
            <person name="Lam T.T."/>
            <person name="Chang Q.C."/>
            <person name="Ding S.J."/>
            <person name="Wang X.J."/>
            <person name="Zhu J.G."/>
            <person name="Ruan X.D."/>
            <person name="Zhao L."/>
            <person name="Wei J.T."/>
            <person name="Ye R.Z."/>
            <person name="Que T.C."/>
            <person name="Du C.H."/>
            <person name="Zhou Y.H."/>
            <person name="Cheng J.X."/>
            <person name="Dai P.F."/>
            <person name="Guo W.B."/>
            <person name="Han X.H."/>
            <person name="Huang E.J."/>
            <person name="Li L.F."/>
            <person name="Wei W."/>
            <person name="Gao Y.C."/>
            <person name="Liu J.Z."/>
            <person name="Shao H.Z."/>
            <person name="Wang X."/>
            <person name="Wang C.C."/>
            <person name="Yang T.C."/>
            <person name="Huo Q.B."/>
            <person name="Li W."/>
            <person name="Chen H.Y."/>
            <person name="Chen S.E."/>
            <person name="Zhou L.G."/>
            <person name="Ni X.B."/>
            <person name="Tian J.H."/>
            <person name="Sheng Y."/>
            <person name="Liu T."/>
            <person name="Pan Y.S."/>
            <person name="Xia L.Y."/>
            <person name="Li J."/>
            <person name="Zhao F."/>
            <person name="Cao W.C."/>
        </authorList>
    </citation>
    <scope>NUCLEOTIDE SEQUENCE [LARGE SCALE GENOMIC DNA]</scope>
    <source>
        <strain evidence="1">Iper-2018</strain>
    </source>
</reference>
<keyword evidence="2" id="KW-1185">Reference proteome</keyword>
<evidence type="ECO:0000313" key="1">
    <source>
        <dbReference type="EMBL" id="KAG0421000.1"/>
    </source>
</evidence>
<comment type="caution">
    <text evidence="1">The sequence shown here is derived from an EMBL/GenBank/DDBJ whole genome shotgun (WGS) entry which is preliminary data.</text>
</comment>
<gene>
    <name evidence="1" type="ORF">HPB47_003099</name>
</gene>
<dbReference type="Proteomes" id="UP000805193">
    <property type="component" value="Unassembled WGS sequence"/>
</dbReference>